<protein>
    <submittedName>
        <fullName evidence="1">Uncharacterized protein</fullName>
    </submittedName>
</protein>
<reference evidence="1" key="2">
    <citation type="submission" date="2020-02" db="EMBL/GenBank/DDBJ databases">
        <title>Esox lucius (northern pike) genome, fEsoLuc1, primary haplotype.</title>
        <authorList>
            <person name="Myers G."/>
            <person name="Karagic N."/>
            <person name="Meyer A."/>
            <person name="Pippel M."/>
            <person name="Reichard M."/>
            <person name="Winkler S."/>
            <person name="Tracey A."/>
            <person name="Sims Y."/>
            <person name="Howe K."/>
            <person name="Rhie A."/>
            <person name="Formenti G."/>
            <person name="Durbin R."/>
            <person name="Fedrigo O."/>
            <person name="Jarvis E.D."/>
        </authorList>
    </citation>
    <scope>NUCLEOTIDE SEQUENCE [LARGE SCALE GENOMIC DNA]</scope>
</reference>
<organism evidence="1 2">
    <name type="scientific">Esox lucius</name>
    <name type="common">Northern pike</name>
    <dbReference type="NCBI Taxonomy" id="8010"/>
    <lineage>
        <taxon>Eukaryota</taxon>
        <taxon>Metazoa</taxon>
        <taxon>Chordata</taxon>
        <taxon>Craniata</taxon>
        <taxon>Vertebrata</taxon>
        <taxon>Euteleostomi</taxon>
        <taxon>Actinopterygii</taxon>
        <taxon>Neopterygii</taxon>
        <taxon>Teleostei</taxon>
        <taxon>Protacanthopterygii</taxon>
        <taxon>Esociformes</taxon>
        <taxon>Esocidae</taxon>
        <taxon>Esox</taxon>
    </lineage>
</organism>
<dbReference type="GO" id="GO:0044458">
    <property type="term" value="P:motile cilium assembly"/>
    <property type="evidence" value="ECO:0007669"/>
    <property type="project" value="TreeGrafter"/>
</dbReference>
<name>A0A6Q2X8K5_ESOLU</name>
<dbReference type="PANTHER" id="PTHR46500">
    <property type="entry name" value="CILIA- AND FLAGELLA-ASSOCIATED PROTEIN 221"/>
    <property type="match status" value="1"/>
</dbReference>
<sequence>PAIHGDVMEVTYSASETFIDSHRKRSPLPLCQLVEDRKRSLTHVPHHLLETQIFSKLKSNNEIQAEPSALHFSGFKLGESYEKNLRLCCLLRTYWFQSMPIPSLMTCTFQHTSPCQRSPWAGGEVKWTALLPCAPFL</sequence>
<accession>A0A6Q2X8K5</accession>
<reference evidence="2" key="1">
    <citation type="journal article" date="2014" name="PLoS ONE">
        <title>The genome and linkage map of the northern pike (Esox lucius): conserved synteny revealed between the salmonid sister group and the Neoteleostei.</title>
        <authorList>
            <person name="Rondeau E.B."/>
            <person name="Minkley D.R."/>
            <person name="Leong J.S."/>
            <person name="Messmer A.M."/>
            <person name="Jantzen J.R."/>
            <person name="von Schalburg K.R."/>
            <person name="Lemon C."/>
            <person name="Bird N.H."/>
            <person name="Koop B.F."/>
        </authorList>
    </citation>
    <scope>NUCLEOTIDE SEQUENCE</scope>
</reference>
<dbReference type="GeneTree" id="ENSGT00390000006925"/>
<evidence type="ECO:0000313" key="1">
    <source>
        <dbReference type="Ensembl" id="ENSELUP00000050364.1"/>
    </source>
</evidence>
<proteinExistence type="predicted"/>
<dbReference type="PANTHER" id="PTHR46500:SF1">
    <property type="entry name" value="CILIA- AND FLAGELLA-ASSOCIATED PROTEIN 221"/>
    <property type="match status" value="1"/>
</dbReference>
<evidence type="ECO:0000313" key="2">
    <source>
        <dbReference type="Proteomes" id="UP000265140"/>
    </source>
</evidence>
<reference evidence="1" key="3">
    <citation type="submission" date="2025-08" db="UniProtKB">
        <authorList>
            <consortium name="Ensembl"/>
        </authorList>
    </citation>
    <scope>IDENTIFICATION</scope>
</reference>
<reference evidence="1" key="4">
    <citation type="submission" date="2025-09" db="UniProtKB">
        <authorList>
            <consortium name="Ensembl"/>
        </authorList>
    </citation>
    <scope>IDENTIFICATION</scope>
</reference>
<dbReference type="GO" id="GO:0097729">
    <property type="term" value="C:9+2 motile cilium"/>
    <property type="evidence" value="ECO:0007669"/>
    <property type="project" value="TreeGrafter"/>
</dbReference>
<dbReference type="GO" id="GO:0003341">
    <property type="term" value="P:cilium movement"/>
    <property type="evidence" value="ECO:0007669"/>
    <property type="project" value="InterPro"/>
</dbReference>
<keyword evidence="2" id="KW-1185">Reference proteome</keyword>
<dbReference type="Ensembl" id="ENSELUT00000073024.2">
    <property type="protein sequence ID" value="ENSELUP00000050364.1"/>
    <property type="gene ID" value="ENSELUG00000020624.3"/>
</dbReference>
<dbReference type="InParanoid" id="A0A6Q2X8K5"/>
<dbReference type="Proteomes" id="UP000265140">
    <property type="component" value="Chromosome 22"/>
</dbReference>
<dbReference type="AlphaFoldDB" id="A0A6Q2X8K5"/>
<dbReference type="Bgee" id="ENSELUG00000033577">
    <property type="expression patterns" value="Expressed in mesonephros and 4 other cell types or tissues"/>
</dbReference>
<dbReference type="InterPro" id="IPR029676">
    <property type="entry name" value="CFAP221"/>
</dbReference>